<dbReference type="Proteomes" id="UP000248840">
    <property type="component" value="Unassembled WGS sequence"/>
</dbReference>
<gene>
    <name evidence="1" type="ORF">CLV55_11434</name>
</gene>
<organism evidence="1 2">
    <name type="scientific">Flavobacterium aciduliphilum</name>
    <dbReference type="NCBI Taxonomy" id="1101402"/>
    <lineage>
        <taxon>Bacteria</taxon>
        <taxon>Pseudomonadati</taxon>
        <taxon>Bacteroidota</taxon>
        <taxon>Flavobacteriia</taxon>
        <taxon>Flavobacteriales</taxon>
        <taxon>Flavobacteriaceae</taxon>
        <taxon>Flavobacterium</taxon>
    </lineage>
</organism>
<keyword evidence="2" id="KW-1185">Reference proteome</keyword>
<name>A0A328Y7C3_9FLAO</name>
<dbReference type="AlphaFoldDB" id="A0A328Y7C3"/>
<evidence type="ECO:0000313" key="1">
    <source>
        <dbReference type="EMBL" id="RAR69991.1"/>
    </source>
</evidence>
<comment type="caution">
    <text evidence="1">The sequence shown here is derived from an EMBL/GenBank/DDBJ whole genome shotgun (WGS) entry which is preliminary data.</text>
</comment>
<protein>
    <recommendedName>
        <fullName evidence="3">Lipopolysaccharide kinase (Kdo/WaaP) family protein</fullName>
    </recommendedName>
</protein>
<dbReference type="EMBL" id="QLSZ01000014">
    <property type="protein sequence ID" value="RAR69991.1"/>
    <property type="molecule type" value="Genomic_DNA"/>
</dbReference>
<evidence type="ECO:0008006" key="3">
    <source>
        <dbReference type="Google" id="ProtNLM"/>
    </source>
</evidence>
<reference evidence="1 2" key="1">
    <citation type="submission" date="2018-06" db="EMBL/GenBank/DDBJ databases">
        <title>Genomic Encyclopedia of Archaeal and Bacterial Type Strains, Phase II (KMG-II): from individual species to whole genera.</title>
        <authorList>
            <person name="Goeker M."/>
        </authorList>
    </citation>
    <scope>NUCLEOTIDE SEQUENCE [LARGE SCALE GENOMIC DNA]</scope>
    <source>
        <strain evidence="1 2">DSM 25663</strain>
    </source>
</reference>
<sequence length="267" mass="31633">MQNTIFVSLTQKNIIVFVKIHSKYADQSEAVKRLVANFLNSGELVVQGSRNAIKTNFLGEEKVSIKFFQKPSFLKAIMYSFFRSTKAKRSYEYANYLIENNINTPFPIAYVEFKNRWGLLQESYYICKHIAYDFTIRELIHDPLFPDRTSILEQFTIFTFQLHEARVHFLDHSPGNTLIVKKGHQNFDFYLIDLNRMTFENLSVEKRMDNFKKMWLSKAMVKIIAKKYAALLPYDESKLLELLMKSSQDFKRKITRKKYLKRKIGKK</sequence>
<proteinExistence type="predicted"/>
<evidence type="ECO:0000313" key="2">
    <source>
        <dbReference type="Proteomes" id="UP000248840"/>
    </source>
</evidence>
<accession>A0A328Y7C3</accession>